<keyword evidence="7 10" id="KW-0371">Homeobox</keyword>
<dbReference type="PROSITE" id="PS00034">
    <property type="entry name" value="PAIRED_1"/>
    <property type="match status" value="1"/>
</dbReference>
<feature type="DNA-binding region" description="Homeobox" evidence="10">
    <location>
        <begin position="156"/>
        <end position="215"/>
    </location>
</feature>
<gene>
    <name evidence="15" type="primary">Pax37c</name>
</gene>
<dbReference type="InterPro" id="IPR043182">
    <property type="entry name" value="PAIRED_DNA-bd_dom"/>
</dbReference>
<dbReference type="PRINTS" id="PR00027">
    <property type="entry name" value="PAIREDBOX"/>
</dbReference>
<evidence type="ECO:0000313" key="15">
    <source>
        <dbReference type="EMBL" id="AAW24015.1"/>
    </source>
</evidence>
<dbReference type="SUPFAM" id="SSF46689">
    <property type="entry name" value="Homeodomain-like"/>
    <property type="match status" value="2"/>
</dbReference>
<dbReference type="PANTHER" id="PTHR45636:SF49">
    <property type="entry name" value="PAIRED BOX PROTEIN 3 HOMOLOG"/>
    <property type="match status" value="1"/>
</dbReference>
<dbReference type="PROSITE" id="PS50071">
    <property type="entry name" value="HOMEOBOX_2"/>
    <property type="match status" value="1"/>
</dbReference>
<dbReference type="InterPro" id="IPR043565">
    <property type="entry name" value="PAX_fam"/>
</dbReference>
<dbReference type="Pfam" id="PF00046">
    <property type="entry name" value="Homeodomain"/>
    <property type="match status" value="1"/>
</dbReference>
<dbReference type="GO" id="GO:0005634">
    <property type="term" value="C:nucleus"/>
    <property type="evidence" value="ECO:0007669"/>
    <property type="project" value="UniProtKB-SubCell"/>
</dbReference>
<dbReference type="SMART" id="SM00389">
    <property type="entry name" value="HOX"/>
    <property type="match status" value="1"/>
</dbReference>
<feature type="region of interest" description="Disordered" evidence="12">
    <location>
        <begin position="307"/>
        <end position="326"/>
    </location>
</feature>
<dbReference type="InterPro" id="IPR001356">
    <property type="entry name" value="HD"/>
</dbReference>
<keyword evidence="8" id="KW-0804">Transcription</keyword>
<evidence type="ECO:0000256" key="12">
    <source>
        <dbReference type="SAM" id="MobiDB-lite"/>
    </source>
</evidence>
<dbReference type="Gene3D" id="1.10.10.10">
    <property type="entry name" value="Winged helix-like DNA-binding domain superfamily/Winged helix DNA-binding domain"/>
    <property type="match status" value="1"/>
</dbReference>
<dbReference type="PANTHER" id="PTHR45636">
    <property type="entry name" value="PAIRED BOX PROTEIN PAX-6-RELATED-RELATED"/>
    <property type="match status" value="1"/>
</dbReference>
<dbReference type="CDD" id="cd00086">
    <property type="entry name" value="homeodomain"/>
    <property type="match status" value="1"/>
</dbReference>
<keyword evidence="3" id="KW-0217">Developmental protein</keyword>
<proteinExistence type="inferred from homology"/>
<keyword evidence="6 10" id="KW-0238">DNA-binding</keyword>
<sequence>MQNQARLNQLGGAFVNGRPLSLETREKIVQMSQMGIRPCVISRDLRVSHGCVSKILSRFNKTGQIKPGASGGSKRRSNVSKEHEYLIVEYRKQFAYAWEMREEMVKRGVQKVPPVDQIKRVLRAKGCPEEGDTTDPASDLDQTPPQAEEQAAPTKPRRARSNFTQAQVEALEGAFIKTHYPDVYVREELSALTGMTENRIQIWFSNRRARYRKQCHAQQVSNQPVQTAMCPSNAPAMPVNSSPHQISSSLPAPAWPQEITQSMTQQNAHFMQEFYATQQAYFQQTQNIYQNIVPQQFYDIQQLQQSTANSTGGNSPNDSGCYSPPVSTDIPETAPDAIYNAPINPPAVSFAPEDSFQQYFTPAF</sequence>
<dbReference type="Pfam" id="PF00292">
    <property type="entry name" value="PAX"/>
    <property type="match status" value="1"/>
</dbReference>
<name>Q5EVK0_OIKDI</name>
<feature type="domain" description="Homeobox" evidence="13">
    <location>
        <begin position="154"/>
        <end position="214"/>
    </location>
</feature>
<evidence type="ECO:0000256" key="7">
    <source>
        <dbReference type="ARBA" id="ARBA00023155"/>
    </source>
</evidence>
<evidence type="ECO:0000259" key="13">
    <source>
        <dbReference type="PROSITE" id="PS50071"/>
    </source>
</evidence>
<dbReference type="InterPro" id="IPR017970">
    <property type="entry name" value="Homeobox_CS"/>
</dbReference>
<feature type="domain" description="Paired" evidence="14">
    <location>
        <begin position="3"/>
        <end position="125"/>
    </location>
</feature>
<dbReference type="InterPro" id="IPR001523">
    <property type="entry name" value="Paired_dom"/>
</dbReference>
<evidence type="ECO:0000256" key="3">
    <source>
        <dbReference type="ARBA" id="ARBA00022473"/>
    </source>
</evidence>
<organism evidence="15">
    <name type="scientific">Oikopleura dioica</name>
    <name type="common">Tunicate</name>
    <dbReference type="NCBI Taxonomy" id="34765"/>
    <lineage>
        <taxon>Eukaryota</taxon>
        <taxon>Metazoa</taxon>
        <taxon>Chordata</taxon>
        <taxon>Tunicata</taxon>
        <taxon>Appendicularia</taxon>
        <taxon>Copelata</taxon>
        <taxon>Oikopleuridae</taxon>
        <taxon>Oikopleura</taxon>
    </lineage>
</organism>
<evidence type="ECO:0000259" key="14">
    <source>
        <dbReference type="PROSITE" id="PS51057"/>
    </source>
</evidence>
<evidence type="ECO:0000256" key="11">
    <source>
        <dbReference type="RuleBase" id="RU000682"/>
    </source>
</evidence>
<dbReference type="GO" id="GO:0000981">
    <property type="term" value="F:DNA-binding transcription factor activity, RNA polymerase II-specific"/>
    <property type="evidence" value="ECO:0007669"/>
    <property type="project" value="InterPro"/>
</dbReference>
<dbReference type="EMBL" id="AY705668">
    <property type="protein sequence ID" value="AAW24015.1"/>
    <property type="molecule type" value="Genomic_DNA"/>
</dbReference>
<dbReference type="SMART" id="SM00351">
    <property type="entry name" value="PAX"/>
    <property type="match status" value="1"/>
</dbReference>
<reference evidence="15" key="1">
    <citation type="journal article" date="2005" name="Curr. Biol.">
        <title>Remodelling of the homeobox gene complement in the tunicate Oikopleura dioica.</title>
        <authorList>
            <person name="Edvardsen R.B."/>
            <person name="Seo H.C."/>
            <person name="Jensen M.F."/>
            <person name="Mialon A."/>
            <person name="Mikhaleva J."/>
            <person name="Bjordal M."/>
            <person name="Cartry J."/>
            <person name="Reinhardt R."/>
            <person name="Weissenbach J."/>
            <person name="Wincker P."/>
            <person name="Chourrout D."/>
        </authorList>
    </citation>
    <scope>NUCLEOTIDE SEQUENCE</scope>
</reference>
<evidence type="ECO:0000256" key="4">
    <source>
        <dbReference type="ARBA" id="ARBA00022724"/>
    </source>
</evidence>
<comment type="subcellular location">
    <subcellularLocation>
        <location evidence="1 10 11">Nucleus</location>
    </subcellularLocation>
</comment>
<evidence type="ECO:0000256" key="5">
    <source>
        <dbReference type="ARBA" id="ARBA00023015"/>
    </source>
</evidence>
<dbReference type="AlphaFoldDB" id="Q5EVK0"/>
<keyword evidence="9 10" id="KW-0539">Nucleus</keyword>
<keyword evidence="5" id="KW-0805">Transcription regulation</keyword>
<evidence type="ECO:0000256" key="9">
    <source>
        <dbReference type="ARBA" id="ARBA00023242"/>
    </source>
</evidence>
<dbReference type="GO" id="GO:0000978">
    <property type="term" value="F:RNA polymerase II cis-regulatory region sequence-specific DNA binding"/>
    <property type="evidence" value="ECO:0007669"/>
    <property type="project" value="TreeGrafter"/>
</dbReference>
<evidence type="ECO:0000256" key="6">
    <source>
        <dbReference type="ARBA" id="ARBA00023125"/>
    </source>
</evidence>
<evidence type="ECO:0000256" key="1">
    <source>
        <dbReference type="ARBA" id="ARBA00004123"/>
    </source>
</evidence>
<dbReference type="FunFam" id="1.10.10.60:FF:000679">
    <property type="entry name" value="Homeobox protein aristaless"/>
    <property type="match status" value="1"/>
</dbReference>
<protein>
    <submittedName>
        <fullName evidence="15">Homeodomain protein Pax37c</fullName>
    </submittedName>
</protein>
<dbReference type="PROSITE" id="PS00027">
    <property type="entry name" value="HOMEOBOX_1"/>
    <property type="match status" value="1"/>
</dbReference>
<evidence type="ECO:0000256" key="2">
    <source>
        <dbReference type="ARBA" id="ARBA00005733"/>
    </source>
</evidence>
<keyword evidence="4" id="KW-0563">Paired box</keyword>
<evidence type="ECO:0000256" key="10">
    <source>
        <dbReference type="PROSITE-ProRule" id="PRU00108"/>
    </source>
</evidence>
<dbReference type="Gene3D" id="1.10.10.60">
    <property type="entry name" value="Homeodomain-like"/>
    <property type="match status" value="1"/>
</dbReference>
<dbReference type="PROSITE" id="PS51057">
    <property type="entry name" value="PAIRED_2"/>
    <property type="match status" value="1"/>
</dbReference>
<dbReference type="InterPro" id="IPR036388">
    <property type="entry name" value="WH-like_DNA-bd_sf"/>
</dbReference>
<accession>Q5EVK0</accession>
<feature type="region of interest" description="Disordered" evidence="12">
    <location>
        <begin position="123"/>
        <end position="162"/>
    </location>
</feature>
<comment type="similarity">
    <text evidence="2">Belongs to the paired homeobox family.</text>
</comment>
<dbReference type="InterPro" id="IPR009057">
    <property type="entry name" value="Homeodomain-like_sf"/>
</dbReference>
<evidence type="ECO:0000256" key="8">
    <source>
        <dbReference type="ARBA" id="ARBA00023163"/>
    </source>
</evidence>
<feature type="compositionally biased region" description="Polar residues" evidence="12">
    <location>
        <begin position="307"/>
        <end position="320"/>
    </location>
</feature>